<dbReference type="Gene3D" id="1.10.260.40">
    <property type="entry name" value="lambda repressor-like DNA-binding domains"/>
    <property type="match status" value="1"/>
</dbReference>
<dbReference type="SMART" id="SM00354">
    <property type="entry name" value="HTH_LACI"/>
    <property type="match status" value="1"/>
</dbReference>
<keyword evidence="3" id="KW-0804">Transcription</keyword>
<dbReference type="EMBL" id="PGEZ01000001">
    <property type="protein sequence ID" value="PJJ56513.1"/>
    <property type="molecule type" value="Genomic_DNA"/>
</dbReference>
<feature type="domain" description="HTH lacI-type" evidence="4">
    <location>
        <begin position="8"/>
        <end position="62"/>
    </location>
</feature>
<dbReference type="InterPro" id="IPR046335">
    <property type="entry name" value="LacI/GalR-like_sensor"/>
</dbReference>
<dbReference type="AlphaFoldDB" id="A0A0B2BNT2"/>
<dbReference type="Pfam" id="PF13377">
    <property type="entry name" value="Peripla_BP_3"/>
    <property type="match status" value="1"/>
</dbReference>
<evidence type="ECO:0000313" key="5">
    <source>
        <dbReference type="EMBL" id="PJJ56513.1"/>
    </source>
</evidence>
<evidence type="ECO:0000259" key="4">
    <source>
        <dbReference type="PROSITE" id="PS50932"/>
    </source>
</evidence>
<accession>A0A0B2BNT2</accession>
<sequence length="328" mass="34433">MTTRSRRPTIRDVAERAGVSKSLVSLALRDDAGVSDTTRARIKQAAADLGYRSNSLARALVQGRTGQVGVVVTDLTNPYHAEVALGVEDAATTAGLTTLLANGRRDPGRLAAHLHTFLELNVDGLVVVSSRVEPEVLSSVAREVPVTVVGRPESLPAGVDNVAGDDRHGARLATEHLLGAGHRRIAFATASTRPAARARRAGYAEAMRAAGLGDGTVHVVGDDARDDSIDAVLDSDATAVFANHDLLAVDLLDRAVDRGIAVPERLAVIGYDDTDLAARVRPRLSSVDQRGAALGGTALDLLRERAGGRSEDRHAVLTPVLRVRSSSA</sequence>
<evidence type="ECO:0000256" key="2">
    <source>
        <dbReference type="ARBA" id="ARBA00023125"/>
    </source>
</evidence>
<name>A0A0B2BNT2_9ACTN</name>
<dbReference type="PANTHER" id="PTHR30146:SF109">
    <property type="entry name" value="HTH-TYPE TRANSCRIPTIONAL REGULATOR GALS"/>
    <property type="match status" value="1"/>
</dbReference>
<evidence type="ECO:0000256" key="1">
    <source>
        <dbReference type="ARBA" id="ARBA00023015"/>
    </source>
</evidence>
<keyword evidence="6" id="KW-1185">Reference proteome</keyword>
<evidence type="ECO:0000256" key="3">
    <source>
        <dbReference type="ARBA" id="ARBA00023163"/>
    </source>
</evidence>
<proteinExistence type="predicted"/>
<keyword evidence="2 5" id="KW-0238">DNA-binding</keyword>
<dbReference type="InterPro" id="IPR010982">
    <property type="entry name" value="Lambda_DNA-bd_dom_sf"/>
</dbReference>
<dbReference type="Pfam" id="PF00356">
    <property type="entry name" value="LacI"/>
    <property type="match status" value="1"/>
</dbReference>
<dbReference type="SUPFAM" id="SSF47413">
    <property type="entry name" value="lambda repressor-like DNA-binding domains"/>
    <property type="match status" value="1"/>
</dbReference>
<comment type="caution">
    <text evidence="5">The sequence shown here is derived from an EMBL/GenBank/DDBJ whole genome shotgun (WGS) entry which is preliminary data.</text>
</comment>
<dbReference type="Proteomes" id="UP000230842">
    <property type="component" value="Unassembled WGS sequence"/>
</dbReference>
<dbReference type="CDD" id="cd01392">
    <property type="entry name" value="HTH_LacI"/>
    <property type="match status" value="1"/>
</dbReference>
<dbReference type="PROSITE" id="PS50932">
    <property type="entry name" value="HTH_LACI_2"/>
    <property type="match status" value="1"/>
</dbReference>
<dbReference type="GO" id="GO:0000976">
    <property type="term" value="F:transcription cis-regulatory region binding"/>
    <property type="evidence" value="ECO:0007669"/>
    <property type="project" value="TreeGrafter"/>
</dbReference>
<evidence type="ECO:0000313" key="6">
    <source>
        <dbReference type="Proteomes" id="UP000230842"/>
    </source>
</evidence>
<protein>
    <submittedName>
        <fullName evidence="5">DNA-binding LacI/PurR family transcriptional regulator</fullName>
    </submittedName>
</protein>
<dbReference type="RefSeq" id="WP_039345598.1">
    <property type="nucleotide sequence ID" value="NZ_PGEZ01000001.1"/>
</dbReference>
<reference evidence="5 6" key="1">
    <citation type="submission" date="2017-11" db="EMBL/GenBank/DDBJ databases">
        <title>Genomic Encyclopedia of Archaeal and Bacterial Type Strains, Phase II (KMG-II): From Individual Species to Whole Genera.</title>
        <authorList>
            <person name="Goeker M."/>
        </authorList>
    </citation>
    <scope>NUCLEOTIDE SEQUENCE [LARGE SCALE GENOMIC DNA]</scope>
    <source>
        <strain evidence="5 6">DSM 27763</strain>
    </source>
</reference>
<dbReference type="InterPro" id="IPR000843">
    <property type="entry name" value="HTH_LacI"/>
</dbReference>
<dbReference type="InterPro" id="IPR028082">
    <property type="entry name" value="Peripla_BP_I"/>
</dbReference>
<dbReference type="GO" id="GO:0003700">
    <property type="term" value="F:DNA-binding transcription factor activity"/>
    <property type="evidence" value="ECO:0007669"/>
    <property type="project" value="TreeGrafter"/>
</dbReference>
<keyword evidence="1" id="KW-0805">Transcription regulation</keyword>
<dbReference type="SUPFAM" id="SSF53822">
    <property type="entry name" value="Periplasmic binding protein-like I"/>
    <property type="match status" value="1"/>
</dbReference>
<dbReference type="PANTHER" id="PTHR30146">
    <property type="entry name" value="LACI-RELATED TRANSCRIPTIONAL REPRESSOR"/>
    <property type="match status" value="1"/>
</dbReference>
<dbReference type="CDD" id="cd06267">
    <property type="entry name" value="PBP1_LacI_sugar_binding-like"/>
    <property type="match status" value="1"/>
</dbReference>
<organism evidence="5 6">
    <name type="scientific">Mumia flava</name>
    <dbReference type="NCBI Taxonomy" id="1348852"/>
    <lineage>
        <taxon>Bacteria</taxon>
        <taxon>Bacillati</taxon>
        <taxon>Actinomycetota</taxon>
        <taxon>Actinomycetes</taxon>
        <taxon>Propionibacteriales</taxon>
        <taxon>Nocardioidaceae</taxon>
        <taxon>Mumia</taxon>
    </lineage>
</organism>
<gene>
    <name evidence="5" type="ORF">CLV56_0722</name>
</gene>
<dbReference type="OrthoDB" id="37081at2"/>
<dbReference type="Gene3D" id="3.40.50.2300">
    <property type="match status" value="2"/>
</dbReference>